<gene>
    <name evidence="8" type="ORF">CDO81_04400</name>
</gene>
<evidence type="ECO:0000256" key="1">
    <source>
        <dbReference type="ARBA" id="ARBA00022452"/>
    </source>
</evidence>
<dbReference type="AlphaFoldDB" id="A0A254NLA0"/>
<dbReference type="Gene3D" id="3.10.20.310">
    <property type="entry name" value="membrane protein fhac"/>
    <property type="match status" value="1"/>
</dbReference>
<organism evidence="8 9">
    <name type="scientific">Roseateles puraquae</name>
    <dbReference type="NCBI Taxonomy" id="431059"/>
    <lineage>
        <taxon>Bacteria</taxon>
        <taxon>Pseudomonadati</taxon>
        <taxon>Pseudomonadota</taxon>
        <taxon>Betaproteobacteria</taxon>
        <taxon>Burkholderiales</taxon>
        <taxon>Sphaerotilaceae</taxon>
        <taxon>Roseateles</taxon>
    </lineage>
</organism>
<dbReference type="EMBL" id="NISI01000001">
    <property type="protein sequence ID" value="OWR05698.1"/>
    <property type="molecule type" value="Genomic_DNA"/>
</dbReference>
<keyword evidence="9" id="KW-1185">Reference proteome</keyword>
<feature type="region of interest" description="Disordered" evidence="4">
    <location>
        <begin position="336"/>
        <end position="355"/>
    </location>
</feature>
<name>A0A254NLA0_9BURK</name>
<evidence type="ECO:0000259" key="7">
    <source>
        <dbReference type="Pfam" id="PF08479"/>
    </source>
</evidence>
<dbReference type="Proteomes" id="UP000197446">
    <property type="component" value="Unassembled WGS sequence"/>
</dbReference>
<keyword evidence="1" id="KW-0472">Membrane</keyword>
<dbReference type="InterPro" id="IPR013686">
    <property type="entry name" value="Polypept-transport_assoc_ShlB"/>
</dbReference>
<dbReference type="GO" id="GO:0098046">
    <property type="term" value="C:type V protein secretion system complex"/>
    <property type="evidence" value="ECO:0007669"/>
    <property type="project" value="TreeGrafter"/>
</dbReference>
<evidence type="ECO:0000313" key="8">
    <source>
        <dbReference type="EMBL" id="OWR05698.1"/>
    </source>
</evidence>
<dbReference type="PANTHER" id="PTHR34597">
    <property type="entry name" value="SLR1661 PROTEIN"/>
    <property type="match status" value="1"/>
</dbReference>
<keyword evidence="2" id="KW-0812">Transmembrane</keyword>
<keyword evidence="3" id="KW-0998">Cell outer membrane</keyword>
<proteinExistence type="predicted"/>
<evidence type="ECO:0000313" key="9">
    <source>
        <dbReference type="Proteomes" id="UP000197446"/>
    </source>
</evidence>
<dbReference type="Pfam" id="PF08479">
    <property type="entry name" value="POTRA_2"/>
    <property type="match status" value="1"/>
</dbReference>
<dbReference type="Pfam" id="PF03865">
    <property type="entry name" value="ShlB"/>
    <property type="match status" value="1"/>
</dbReference>
<dbReference type="GO" id="GO:0008320">
    <property type="term" value="F:protein transmembrane transporter activity"/>
    <property type="evidence" value="ECO:0007669"/>
    <property type="project" value="TreeGrafter"/>
</dbReference>
<feature type="signal peptide" evidence="5">
    <location>
        <begin position="1"/>
        <end position="20"/>
    </location>
</feature>
<evidence type="ECO:0000256" key="4">
    <source>
        <dbReference type="SAM" id="MobiDB-lite"/>
    </source>
</evidence>
<evidence type="ECO:0000256" key="5">
    <source>
        <dbReference type="SAM" id="SignalP"/>
    </source>
</evidence>
<dbReference type="OrthoDB" id="572300at2"/>
<dbReference type="InterPro" id="IPR005565">
    <property type="entry name" value="Hemolysn_activator_HlyB_C"/>
</dbReference>
<dbReference type="Gene3D" id="2.40.160.50">
    <property type="entry name" value="membrane protein fhac: a member of the omp85/tpsb transporter family"/>
    <property type="match status" value="1"/>
</dbReference>
<feature type="domain" description="Polypeptide-transport-associated ShlB-type" evidence="7">
    <location>
        <begin position="71"/>
        <end position="145"/>
    </location>
</feature>
<feature type="compositionally biased region" description="Polar residues" evidence="4">
    <location>
        <begin position="341"/>
        <end position="355"/>
    </location>
</feature>
<dbReference type="InterPro" id="IPR051544">
    <property type="entry name" value="TPS_OM_transporter"/>
</dbReference>
<keyword evidence="5" id="KW-0732">Signal</keyword>
<reference evidence="8 9" key="1">
    <citation type="journal article" date="2007" name="Int. J. Syst. Evol. Microbiol.">
        <title>Description of Pelomonas aquatica sp. nov. and Pelomonas puraquae sp. nov., isolated from industrial and haemodialysis water.</title>
        <authorList>
            <person name="Gomila M."/>
            <person name="Bowien B."/>
            <person name="Falsen E."/>
            <person name="Moore E.R."/>
            <person name="Lalucat J."/>
        </authorList>
    </citation>
    <scope>NUCLEOTIDE SEQUENCE [LARGE SCALE GENOMIC DNA]</scope>
    <source>
        <strain evidence="8 9">CCUG 52769</strain>
    </source>
</reference>
<feature type="domain" description="Haemolysin activator HlyB C-terminal" evidence="6">
    <location>
        <begin position="206"/>
        <end position="512"/>
    </location>
</feature>
<accession>A0A254NLA0</accession>
<keyword evidence="1" id="KW-1134">Transmembrane beta strand</keyword>
<evidence type="ECO:0000256" key="3">
    <source>
        <dbReference type="ARBA" id="ARBA00023237"/>
    </source>
</evidence>
<feature type="region of interest" description="Disordered" evidence="4">
    <location>
        <begin position="23"/>
        <end position="47"/>
    </location>
</feature>
<feature type="compositionally biased region" description="Low complexity" evidence="4">
    <location>
        <begin position="23"/>
        <end position="33"/>
    </location>
</feature>
<sequence>MRGAVTLLASLLGCATAALAQAQTATPPDTATPELQQPPAPRPSRAAPALRLDAPLPTRAAGPAGGGPQVTLAAVQFSGHSVFTEAELFAALGEVRGQAFDLAGLRGLADRITAHYRARGYPFARALIPAQTMTAGTLRIDIIEGRFGAVRATGDDALATAAQAFFASLAPGQVIDSARLERAVLVLGDQPGVRVTPVLRPGQAVGTGDLDVAVERTAPWRASLSLDNHGSRYTGRGRVNAALDADSALTLGDQISARLQRTERSLWFGHLGYSRPLGGSGLRAELSAARMAYTLGQEFATLGASGTAAVTSVGLSYPLLRSSQANLSLAGSWQHRALQDRPSQAGQPTDKTSRSLPLTLSFDARDGWGGGGLTYGSLTHTPGRLRLDATAAAMDAATAGTAGHYSKTTLALARLQALAPAWSLHARATVQWARQNLDASEKLSLGGASGVRAAPSGDASGDRGWLTQWELRHAHGAWAPFAFVDAGAVTVNARPWLGGLRQERRAGGGIGTRYSQGGVFCEATLAWRDGHRGADPQARGRQGWVSIGSSF</sequence>
<dbReference type="PANTHER" id="PTHR34597:SF1">
    <property type="entry name" value="HEME_HEMOPEXIN TRANSPORTER PROTEIN HUXB"/>
    <property type="match status" value="1"/>
</dbReference>
<evidence type="ECO:0000259" key="6">
    <source>
        <dbReference type="Pfam" id="PF03865"/>
    </source>
</evidence>
<evidence type="ECO:0000256" key="2">
    <source>
        <dbReference type="ARBA" id="ARBA00022692"/>
    </source>
</evidence>
<feature type="chain" id="PRO_5013281821" evidence="5">
    <location>
        <begin position="21"/>
        <end position="551"/>
    </location>
</feature>
<dbReference type="RefSeq" id="WP_088481905.1">
    <property type="nucleotide sequence ID" value="NZ_NISI01000001.1"/>
</dbReference>
<comment type="caution">
    <text evidence="8">The sequence shown here is derived from an EMBL/GenBank/DDBJ whole genome shotgun (WGS) entry which is preliminary data.</text>
</comment>
<protein>
    <submittedName>
        <fullName evidence="8">Polymerase</fullName>
    </submittedName>
</protein>
<dbReference type="GO" id="GO:0046819">
    <property type="term" value="P:protein secretion by the type V secretion system"/>
    <property type="evidence" value="ECO:0007669"/>
    <property type="project" value="TreeGrafter"/>
</dbReference>